<dbReference type="EMBL" id="CADEAL010001112">
    <property type="protein sequence ID" value="CAB1429110.1"/>
    <property type="molecule type" value="Genomic_DNA"/>
</dbReference>
<evidence type="ECO:0000256" key="1">
    <source>
        <dbReference type="SAM" id="MobiDB-lite"/>
    </source>
</evidence>
<feature type="region of interest" description="Disordered" evidence="1">
    <location>
        <begin position="1"/>
        <end position="20"/>
    </location>
</feature>
<reference evidence="2" key="1">
    <citation type="submission" date="2020-03" db="EMBL/GenBank/DDBJ databases">
        <authorList>
            <person name="Weist P."/>
        </authorList>
    </citation>
    <scope>NUCLEOTIDE SEQUENCE</scope>
</reference>
<evidence type="ECO:0000313" key="3">
    <source>
        <dbReference type="Proteomes" id="UP001153269"/>
    </source>
</evidence>
<sequence>MESANPATPRPGNLASSERRRELEGVSMLKVHYKACSTRPVHRALRALLLSSRIEDRATNPSCQCPASITSTPELGHAFSCSPGHVGPPVSADCCAKSQGMDMLPLAPDPSGCKEVPPMLARVVPSPVPVVLSPIGNSHQRQWAAYQETTAPGWGLLGEEESPCSPVKLPDAEGGVEWKNEAGLKQIAASGETCGLRLNRAINQRTDTERERAGE</sequence>
<dbReference type="Proteomes" id="UP001153269">
    <property type="component" value="Unassembled WGS sequence"/>
</dbReference>
<proteinExistence type="predicted"/>
<evidence type="ECO:0000313" key="2">
    <source>
        <dbReference type="EMBL" id="CAB1429110.1"/>
    </source>
</evidence>
<keyword evidence="3" id="KW-1185">Reference proteome</keyword>
<protein>
    <submittedName>
        <fullName evidence="2">Uncharacterized protein</fullName>
    </submittedName>
</protein>
<name>A0A9N7UCX7_PLEPL</name>
<organism evidence="2 3">
    <name type="scientific">Pleuronectes platessa</name>
    <name type="common">European plaice</name>
    <dbReference type="NCBI Taxonomy" id="8262"/>
    <lineage>
        <taxon>Eukaryota</taxon>
        <taxon>Metazoa</taxon>
        <taxon>Chordata</taxon>
        <taxon>Craniata</taxon>
        <taxon>Vertebrata</taxon>
        <taxon>Euteleostomi</taxon>
        <taxon>Actinopterygii</taxon>
        <taxon>Neopterygii</taxon>
        <taxon>Teleostei</taxon>
        <taxon>Neoteleostei</taxon>
        <taxon>Acanthomorphata</taxon>
        <taxon>Carangaria</taxon>
        <taxon>Pleuronectiformes</taxon>
        <taxon>Pleuronectoidei</taxon>
        <taxon>Pleuronectidae</taxon>
        <taxon>Pleuronectes</taxon>
    </lineage>
</organism>
<gene>
    <name evidence="2" type="ORF">PLEPLA_LOCUS17085</name>
</gene>
<accession>A0A9N7UCX7</accession>
<comment type="caution">
    <text evidence="2">The sequence shown here is derived from an EMBL/GenBank/DDBJ whole genome shotgun (WGS) entry which is preliminary data.</text>
</comment>
<dbReference type="AlphaFoldDB" id="A0A9N7UCX7"/>